<keyword evidence="6 7" id="KW-0472">Membrane</keyword>
<evidence type="ECO:0000259" key="8">
    <source>
        <dbReference type="SMART" id="SM00014"/>
    </source>
</evidence>
<proteinExistence type="predicted"/>
<dbReference type="Pfam" id="PF01569">
    <property type="entry name" value="PAP2"/>
    <property type="match status" value="1"/>
</dbReference>
<dbReference type="Gene3D" id="1.20.144.10">
    <property type="entry name" value="Phosphatidic acid phosphatase type 2/haloperoxidase"/>
    <property type="match status" value="1"/>
</dbReference>
<feature type="transmembrane region" description="Helical" evidence="7">
    <location>
        <begin position="194"/>
        <end position="213"/>
    </location>
</feature>
<name>A0A380NZ02_STRGR</name>
<feature type="transmembrane region" description="Helical" evidence="7">
    <location>
        <begin position="171"/>
        <end position="188"/>
    </location>
</feature>
<evidence type="ECO:0000256" key="7">
    <source>
        <dbReference type="SAM" id="Phobius"/>
    </source>
</evidence>
<organism evidence="9 10">
    <name type="scientific">Streptomyces griseus</name>
    <dbReference type="NCBI Taxonomy" id="1911"/>
    <lineage>
        <taxon>Bacteria</taxon>
        <taxon>Bacillati</taxon>
        <taxon>Actinomycetota</taxon>
        <taxon>Actinomycetes</taxon>
        <taxon>Kitasatosporales</taxon>
        <taxon>Streptomycetaceae</taxon>
        <taxon>Streptomyces</taxon>
    </lineage>
</organism>
<protein>
    <submittedName>
        <fullName evidence="9">Integral membrane protein</fullName>
        <ecNumber evidence="9">3.6.1.27</ecNumber>
    </submittedName>
</protein>
<accession>A0A380NZ02</accession>
<dbReference type="GO" id="GO:0005886">
    <property type="term" value="C:plasma membrane"/>
    <property type="evidence" value="ECO:0007669"/>
    <property type="project" value="UniProtKB-SubCell"/>
</dbReference>
<comment type="subcellular location">
    <subcellularLocation>
        <location evidence="1">Cell membrane</location>
        <topology evidence="1">Multi-pass membrane protein</topology>
    </subcellularLocation>
</comment>
<dbReference type="Proteomes" id="UP000254150">
    <property type="component" value="Unassembled WGS sequence"/>
</dbReference>
<reference evidence="9 10" key="1">
    <citation type="submission" date="2018-06" db="EMBL/GenBank/DDBJ databases">
        <authorList>
            <consortium name="Pathogen Informatics"/>
            <person name="Doyle S."/>
        </authorList>
    </citation>
    <scope>NUCLEOTIDE SEQUENCE [LARGE SCALE GENOMIC DNA]</scope>
    <source>
        <strain evidence="9 10">NCTC7807</strain>
    </source>
</reference>
<evidence type="ECO:0000313" key="10">
    <source>
        <dbReference type="Proteomes" id="UP000254150"/>
    </source>
</evidence>
<dbReference type="RefSeq" id="WP_100458063.1">
    <property type="nucleotide sequence ID" value="NZ_UHID01000006.1"/>
</dbReference>
<feature type="transmembrane region" description="Helical" evidence="7">
    <location>
        <begin position="67"/>
        <end position="85"/>
    </location>
</feature>
<keyword evidence="3 7" id="KW-0812">Transmembrane</keyword>
<evidence type="ECO:0000256" key="2">
    <source>
        <dbReference type="ARBA" id="ARBA00022475"/>
    </source>
</evidence>
<dbReference type="EC" id="3.6.1.27" evidence="9"/>
<dbReference type="PANTHER" id="PTHR14969:SF62">
    <property type="entry name" value="DECAPRENYLPHOSPHORYL-5-PHOSPHORIBOSE PHOSPHATASE RV3807C-RELATED"/>
    <property type="match status" value="1"/>
</dbReference>
<dbReference type="AlphaFoldDB" id="A0A380NZ02"/>
<evidence type="ECO:0000313" key="9">
    <source>
        <dbReference type="EMBL" id="SUP57326.1"/>
    </source>
</evidence>
<dbReference type="PANTHER" id="PTHR14969">
    <property type="entry name" value="SPHINGOSINE-1-PHOSPHATE PHOSPHOHYDROLASE"/>
    <property type="match status" value="1"/>
</dbReference>
<dbReference type="EMBL" id="UHID01000006">
    <property type="protein sequence ID" value="SUP57326.1"/>
    <property type="molecule type" value="Genomic_DNA"/>
</dbReference>
<evidence type="ECO:0000256" key="6">
    <source>
        <dbReference type="ARBA" id="ARBA00023136"/>
    </source>
</evidence>
<dbReference type="InterPro" id="IPR000326">
    <property type="entry name" value="PAP2/HPO"/>
</dbReference>
<evidence type="ECO:0000256" key="1">
    <source>
        <dbReference type="ARBA" id="ARBA00004651"/>
    </source>
</evidence>
<keyword evidence="2" id="KW-1003">Cell membrane</keyword>
<sequence>MNSILEPDLVTAAAAAHAAPLPGESSGEATGETLAAAGDLGGTSGLYRDILDFAHSTPTWTKDVAELWTELGLLVFAALFLAGWWRSRRFSPQATAVAVLAPLVTGVAYVLSESFKSLIQEERPCRAVADAAASLVPCPPYGDWSFPSNHSTIAGAAAIGLALAWRRLWRLTVPMAVLMGFSRIFVGVHYPHDVAVGLVFGGLVAWGLVRLCTKPLTRLVVTMRGSGSEAVVWLAGPGAPRHSAGGDQVR</sequence>
<dbReference type="InterPro" id="IPR036938">
    <property type="entry name" value="PAP2/HPO_sf"/>
</dbReference>
<keyword evidence="4 9" id="KW-0378">Hydrolase</keyword>
<evidence type="ECO:0000256" key="5">
    <source>
        <dbReference type="ARBA" id="ARBA00022989"/>
    </source>
</evidence>
<dbReference type="GeneID" id="95073403"/>
<dbReference type="SUPFAM" id="SSF48317">
    <property type="entry name" value="Acid phosphatase/Vanadium-dependent haloperoxidase"/>
    <property type="match status" value="1"/>
</dbReference>
<evidence type="ECO:0000256" key="3">
    <source>
        <dbReference type="ARBA" id="ARBA00022692"/>
    </source>
</evidence>
<gene>
    <name evidence="9" type="primary">bcrC_2</name>
    <name evidence="9" type="ORF">NCTC7807_03115</name>
</gene>
<evidence type="ECO:0000256" key="4">
    <source>
        <dbReference type="ARBA" id="ARBA00022801"/>
    </source>
</evidence>
<feature type="domain" description="Phosphatidic acid phosphatase type 2/haloperoxidase" evidence="8">
    <location>
        <begin position="95"/>
        <end position="209"/>
    </location>
</feature>
<keyword evidence="5 7" id="KW-1133">Transmembrane helix</keyword>
<dbReference type="SMART" id="SM00014">
    <property type="entry name" value="acidPPc"/>
    <property type="match status" value="1"/>
</dbReference>
<dbReference type="GO" id="GO:0050380">
    <property type="term" value="F:undecaprenyl-diphosphatase activity"/>
    <property type="evidence" value="ECO:0007669"/>
    <property type="project" value="UniProtKB-EC"/>
</dbReference>